<dbReference type="GO" id="GO:0003824">
    <property type="term" value="F:catalytic activity"/>
    <property type="evidence" value="ECO:0007669"/>
    <property type="project" value="InterPro"/>
</dbReference>
<proteinExistence type="predicted"/>
<comment type="caution">
    <text evidence="2">The sequence shown here is derived from an EMBL/GenBank/DDBJ whole genome shotgun (WGS) entry which is preliminary data.</text>
</comment>
<dbReference type="InterPro" id="IPR016193">
    <property type="entry name" value="Cytidine_deaminase-like"/>
</dbReference>
<organism evidence="2 3">
    <name type="scientific">Pseudonocardia hierapolitana</name>
    <dbReference type="NCBI Taxonomy" id="1128676"/>
    <lineage>
        <taxon>Bacteria</taxon>
        <taxon>Bacillati</taxon>
        <taxon>Actinomycetota</taxon>
        <taxon>Actinomycetes</taxon>
        <taxon>Pseudonocardiales</taxon>
        <taxon>Pseudonocardiaceae</taxon>
        <taxon>Pseudonocardia</taxon>
    </lineage>
</organism>
<feature type="domain" description="CMP/dCMP-type deaminase" evidence="1">
    <location>
        <begin position="1"/>
        <end position="125"/>
    </location>
</feature>
<reference evidence="2 3" key="1">
    <citation type="submission" date="2019-06" db="EMBL/GenBank/DDBJ databases">
        <title>Sequencing the genomes of 1000 actinobacteria strains.</title>
        <authorList>
            <person name="Klenk H.-P."/>
        </authorList>
    </citation>
    <scope>NUCLEOTIDE SEQUENCE [LARGE SCALE GENOMIC DNA]</scope>
    <source>
        <strain evidence="2 3">DSM 45671</strain>
    </source>
</reference>
<keyword evidence="3" id="KW-1185">Reference proteome</keyword>
<dbReference type="Gene3D" id="3.40.140.10">
    <property type="entry name" value="Cytidine Deaminase, domain 2"/>
    <property type="match status" value="1"/>
</dbReference>
<dbReference type="Proteomes" id="UP000321261">
    <property type="component" value="Unassembled WGS sequence"/>
</dbReference>
<dbReference type="InterPro" id="IPR002125">
    <property type="entry name" value="CMP_dCMP_dom"/>
</dbReference>
<dbReference type="PANTHER" id="PTHR11079">
    <property type="entry name" value="CYTOSINE DEAMINASE FAMILY MEMBER"/>
    <property type="match status" value="1"/>
</dbReference>
<dbReference type="SUPFAM" id="SSF53927">
    <property type="entry name" value="Cytidine deaminase-like"/>
    <property type="match status" value="1"/>
</dbReference>
<evidence type="ECO:0000313" key="2">
    <source>
        <dbReference type="EMBL" id="TWF77920.1"/>
    </source>
</evidence>
<protein>
    <submittedName>
        <fullName evidence="2">tRNA(Adenine34) deaminase</fullName>
    </submittedName>
</protein>
<dbReference type="PROSITE" id="PS51747">
    <property type="entry name" value="CYT_DCMP_DEAMINASES_2"/>
    <property type="match status" value="1"/>
</dbReference>
<accession>A0A561SSS2</accession>
<name>A0A561SSS2_9PSEU</name>
<dbReference type="PANTHER" id="PTHR11079:SF179">
    <property type="entry name" value="TRNA(ADENINE(34)) DEAMINASE, CHLOROPLASTIC"/>
    <property type="match status" value="1"/>
</dbReference>
<dbReference type="EMBL" id="VIWU01000001">
    <property type="protein sequence ID" value="TWF77920.1"/>
    <property type="molecule type" value="Genomic_DNA"/>
</dbReference>
<evidence type="ECO:0000259" key="1">
    <source>
        <dbReference type="PROSITE" id="PS51747"/>
    </source>
</evidence>
<sequence length="159" mass="16883">MLVAAIQVAEDGLAAGELPIGAVVVMGDDVVGRAFTQEKTQGRRLVHADLLAMTEADRALGWRRRPAPLTLAVNLEPCVMCLGAAMAMGVSQIYFGLESPGDGASAVAAERRPLSADLPEYAAPAITGGIRREEVREQFRRYCEGAADSGMRRWAATLA</sequence>
<gene>
    <name evidence="2" type="ORF">FHX44_113836</name>
</gene>
<evidence type="ECO:0000313" key="3">
    <source>
        <dbReference type="Proteomes" id="UP000321261"/>
    </source>
</evidence>
<dbReference type="Pfam" id="PF00383">
    <property type="entry name" value="dCMP_cyt_deam_1"/>
    <property type="match status" value="1"/>
</dbReference>
<dbReference type="OrthoDB" id="9802676at2"/>
<dbReference type="AlphaFoldDB" id="A0A561SSS2"/>